<organism evidence="1 2">
    <name type="scientific">Aspergillus kawachii</name>
    <name type="common">White koji mold</name>
    <name type="synonym">Aspergillus awamori var. kawachi</name>
    <dbReference type="NCBI Taxonomy" id="1069201"/>
    <lineage>
        <taxon>Eukaryota</taxon>
        <taxon>Fungi</taxon>
        <taxon>Dikarya</taxon>
        <taxon>Ascomycota</taxon>
        <taxon>Pezizomycotina</taxon>
        <taxon>Eurotiomycetes</taxon>
        <taxon>Eurotiomycetidae</taxon>
        <taxon>Eurotiales</taxon>
        <taxon>Aspergillaceae</taxon>
        <taxon>Aspergillus</taxon>
        <taxon>Aspergillus subgen. Circumdati</taxon>
    </lineage>
</organism>
<name>A0A146F617_ASPKA</name>
<accession>A0A146F617</accession>
<reference evidence="1 2" key="1">
    <citation type="journal article" date="2016" name="DNA Res.">
        <title>Genome sequence of Aspergillus luchuensis NBRC 4314.</title>
        <authorList>
            <person name="Yamada O."/>
            <person name="Machida M."/>
            <person name="Hosoyama A."/>
            <person name="Goto M."/>
            <person name="Takahashi T."/>
            <person name="Futagami T."/>
            <person name="Yamagata Y."/>
            <person name="Takeuchi M."/>
            <person name="Kobayashi T."/>
            <person name="Koike H."/>
            <person name="Abe K."/>
            <person name="Asai K."/>
            <person name="Arita M."/>
            <person name="Fujita N."/>
            <person name="Fukuda K."/>
            <person name="Higa K."/>
            <person name="Horikawa H."/>
            <person name="Ishikawa T."/>
            <person name="Jinno K."/>
            <person name="Kato Y."/>
            <person name="Kirimura K."/>
            <person name="Mizutani O."/>
            <person name="Nakasone K."/>
            <person name="Sano M."/>
            <person name="Shiraishi Y."/>
            <person name="Tsukahara M."/>
            <person name="Gomi K."/>
        </authorList>
    </citation>
    <scope>NUCLEOTIDE SEQUENCE [LARGE SCALE GENOMIC DNA]</scope>
    <source>
        <strain evidence="1 2">RIB 2604</strain>
    </source>
</reference>
<sequence>MRELINRHASEIGMNDELKRSGRGVRSALFALGSGTDGLILAGEEGGQLRLLNPD</sequence>
<dbReference type="EMBL" id="BCWF01000009">
    <property type="protein sequence ID" value="GAT21111.1"/>
    <property type="molecule type" value="Genomic_DNA"/>
</dbReference>
<evidence type="ECO:0000313" key="1">
    <source>
        <dbReference type="EMBL" id="GAT21111.1"/>
    </source>
</evidence>
<gene>
    <name evidence="1" type="ORF">RIB2604_00901320</name>
</gene>
<dbReference type="Proteomes" id="UP000075230">
    <property type="component" value="Unassembled WGS sequence"/>
</dbReference>
<reference evidence="2" key="2">
    <citation type="submission" date="2016-02" db="EMBL/GenBank/DDBJ databases">
        <title>Genome sequencing of Aspergillus luchuensis NBRC 4314.</title>
        <authorList>
            <person name="Yamada O."/>
        </authorList>
    </citation>
    <scope>NUCLEOTIDE SEQUENCE [LARGE SCALE GENOMIC DNA]</scope>
    <source>
        <strain evidence="2">RIB 2604</strain>
    </source>
</reference>
<proteinExistence type="predicted"/>
<dbReference type="AlphaFoldDB" id="A0A146F617"/>
<evidence type="ECO:0000313" key="2">
    <source>
        <dbReference type="Proteomes" id="UP000075230"/>
    </source>
</evidence>
<protein>
    <submittedName>
        <fullName evidence="1">Prephenate dehydrogenase</fullName>
    </submittedName>
</protein>
<comment type="caution">
    <text evidence="1">The sequence shown here is derived from an EMBL/GenBank/DDBJ whole genome shotgun (WGS) entry which is preliminary data.</text>
</comment>